<protein>
    <recommendedName>
        <fullName evidence="4">Lipoprotein</fullName>
    </recommendedName>
</protein>
<accession>A0A0S4LM35</accession>
<dbReference type="Proteomes" id="UP000198736">
    <property type="component" value="Unassembled WGS sequence"/>
</dbReference>
<evidence type="ECO:0000313" key="3">
    <source>
        <dbReference type="Proteomes" id="UP000198736"/>
    </source>
</evidence>
<proteinExistence type="predicted"/>
<dbReference type="EMBL" id="CZPZ01000032">
    <property type="protein sequence ID" value="CUS38641.1"/>
    <property type="molecule type" value="Genomic_DNA"/>
</dbReference>
<feature type="chain" id="PRO_5006624163" description="Lipoprotein" evidence="1">
    <location>
        <begin position="25"/>
        <end position="157"/>
    </location>
</feature>
<dbReference type="STRING" id="1742973.COMA2_50191"/>
<keyword evidence="1" id="KW-0732">Signal</keyword>
<reference evidence="3" key="1">
    <citation type="submission" date="2015-10" db="EMBL/GenBank/DDBJ databases">
        <authorList>
            <person name="Luecker S."/>
            <person name="Luecker S."/>
        </authorList>
    </citation>
    <scope>NUCLEOTIDE SEQUENCE [LARGE SCALE GENOMIC DNA]</scope>
</reference>
<dbReference type="OrthoDB" id="9791681at2"/>
<feature type="signal peptide" evidence="1">
    <location>
        <begin position="1"/>
        <end position="24"/>
    </location>
</feature>
<name>A0A0S4LM35_9BACT</name>
<gene>
    <name evidence="2" type="ORF">COMA2_50191</name>
</gene>
<evidence type="ECO:0000256" key="1">
    <source>
        <dbReference type="SAM" id="SignalP"/>
    </source>
</evidence>
<keyword evidence="3" id="KW-1185">Reference proteome</keyword>
<dbReference type="RefSeq" id="WP_090900685.1">
    <property type="nucleotide sequence ID" value="NZ_CZPZ01000032.1"/>
</dbReference>
<dbReference type="PROSITE" id="PS51257">
    <property type="entry name" value="PROKAR_LIPOPROTEIN"/>
    <property type="match status" value="1"/>
</dbReference>
<dbReference type="AlphaFoldDB" id="A0A0S4LM35"/>
<evidence type="ECO:0000313" key="2">
    <source>
        <dbReference type="EMBL" id="CUS38641.1"/>
    </source>
</evidence>
<sequence>MTRFRQLFLRLLPLLLTGSVGGCALMTSGMQQRFAVCSYDHAWEAAMDAVKDRSADTQDKEAGLIVTEWLEIPMPGRPYGVFRRDVGDSKDRSRLTLKVKRMDDVTRISFIEERQSWVFRGGSRLFGWAPTDPSQEVMHDVQNRLDAKLKEHGCTVT</sequence>
<evidence type="ECO:0008006" key="4">
    <source>
        <dbReference type="Google" id="ProtNLM"/>
    </source>
</evidence>
<organism evidence="2 3">
    <name type="scientific">Candidatus Nitrospira nitrificans</name>
    <dbReference type="NCBI Taxonomy" id="1742973"/>
    <lineage>
        <taxon>Bacteria</taxon>
        <taxon>Pseudomonadati</taxon>
        <taxon>Nitrospirota</taxon>
        <taxon>Nitrospiria</taxon>
        <taxon>Nitrospirales</taxon>
        <taxon>Nitrospiraceae</taxon>
        <taxon>Nitrospira</taxon>
    </lineage>
</organism>